<dbReference type="SMART" id="SM00353">
    <property type="entry name" value="HLH"/>
    <property type="match status" value="1"/>
</dbReference>
<keyword evidence="3" id="KW-0539">Nucleus</keyword>
<dbReference type="GO" id="GO:0071456">
    <property type="term" value="P:cellular response to hypoxia"/>
    <property type="evidence" value="ECO:0007669"/>
    <property type="project" value="TreeGrafter"/>
</dbReference>
<keyword evidence="1" id="KW-0805">Transcription regulation</keyword>
<feature type="domain" description="BHLH" evidence="4">
    <location>
        <begin position="130"/>
        <end position="183"/>
    </location>
</feature>
<reference evidence="5" key="1">
    <citation type="journal article" date="2016" name="Insect Biochem. Mol. Biol.">
        <title>Multifaceted biological insights from a draft genome sequence of the tobacco hornworm moth, Manduca sexta.</title>
        <authorList>
            <person name="Kanost M.R."/>
            <person name="Arrese E.L."/>
            <person name="Cao X."/>
            <person name="Chen Y.R."/>
            <person name="Chellapilla S."/>
            <person name="Goldsmith M.R."/>
            <person name="Grosse-Wilde E."/>
            <person name="Heckel D.G."/>
            <person name="Herndon N."/>
            <person name="Jiang H."/>
            <person name="Papanicolaou A."/>
            <person name="Qu J."/>
            <person name="Soulages J.L."/>
            <person name="Vogel H."/>
            <person name="Walters J."/>
            <person name="Waterhouse R.M."/>
            <person name="Ahn S.J."/>
            <person name="Almeida F.C."/>
            <person name="An C."/>
            <person name="Aqrawi P."/>
            <person name="Bretschneider A."/>
            <person name="Bryant W.B."/>
            <person name="Bucks S."/>
            <person name="Chao H."/>
            <person name="Chevignon G."/>
            <person name="Christen J.M."/>
            <person name="Clarke D.F."/>
            <person name="Dittmer N.T."/>
            <person name="Ferguson L.C.F."/>
            <person name="Garavelou S."/>
            <person name="Gordon K.H.J."/>
            <person name="Gunaratna R.T."/>
            <person name="Han Y."/>
            <person name="Hauser F."/>
            <person name="He Y."/>
            <person name="Heidel-Fischer H."/>
            <person name="Hirsh A."/>
            <person name="Hu Y."/>
            <person name="Jiang H."/>
            <person name="Kalra D."/>
            <person name="Klinner C."/>
            <person name="Konig C."/>
            <person name="Kovar C."/>
            <person name="Kroll A.R."/>
            <person name="Kuwar S.S."/>
            <person name="Lee S.L."/>
            <person name="Lehman R."/>
            <person name="Li K."/>
            <person name="Li Z."/>
            <person name="Liang H."/>
            <person name="Lovelace S."/>
            <person name="Lu Z."/>
            <person name="Mansfield J.H."/>
            <person name="McCulloch K.J."/>
            <person name="Mathew T."/>
            <person name="Morton B."/>
            <person name="Muzny D.M."/>
            <person name="Neunemann D."/>
            <person name="Ongeri F."/>
            <person name="Pauchet Y."/>
            <person name="Pu L.L."/>
            <person name="Pyrousis I."/>
            <person name="Rao X.J."/>
            <person name="Redding A."/>
            <person name="Roesel C."/>
            <person name="Sanchez-Gracia A."/>
            <person name="Schaack S."/>
            <person name="Shukla A."/>
            <person name="Tetreau G."/>
            <person name="Wang Y."/>
            <person name="Xiong G.H."/>
            <person name="Traut W."/>
            <person name="Walsh T.K."/>
            <person name="Worley K.C."/>
            <person name="Wu D."/>
            <person name="Wu W."/>
            <person name="Wu Y.Q."/>
            <person name="Zhang X."/>
            <person name="Zou Z."/>
            <person name="Zucker H."/>
            <person name="Briscoe A.D."/>
            <person name="Burmester T."/>
            <person name="Clem R.J."/>
            <person name="Feyereisen R."/>
            <person name="Grimmelikhuijzen C.J.P."/>
            <person name="Hamodrakas S.J."/>
            <person name="Hansson B.S."/>
            <person name="Huguet E."/>
            <person name="Jermiin L.S."/>
            <person name="Lan Q."/>
            <person name="Lehman H.K."/>
            <person name="Lorenzen M."/>
            <person name="Merzendorfer H."/>
            <person name="Michalopoulos I."/>
            <person name="Morton D.B."/>
            <person name="Muthukrishnan S."/>
            <person name="Oakeshott J.G."/>
            <person name="Palmer W."/>
            <person name="Park Y."/>
            <person name="Passarelli A.L."/>
            <person name="Rozas J."/>
            <person name="Schwartz L.M."/>
            <person name="Smith W."/>
            <person name="Southgate A."/>
            <person name="Vilcinskas A."/>
            <person name="Vogt R."/>
            <person name="Wang P."/>
            <person name="Werren J."/>
            <person name="Yu X.Q."/>
            <person name="Zhou J.J."/>
            <person name="Brown S.J."/>
            <person name="Scherer S.E."/>
            <person name="Richards S."/>
            <person name="Blissard G.W."/>
        </authorList>
    </citation>
    <scope>NUCLEOTIDE SEQUENCE</scope>
</reference>
<reference evidence="5" key="2">
    <citation type="submission" date="2020-12" db="EMBL/GenBank/DDBJ databases">
        <authorList>
            <person name="Kanost M."/>
        </authorList>
    </citation>
    <scope>NUCLEOTIDE SEQUENCE</scope>
</reference>
<organism evidence="5 6">
    <name type="scientific">Manduca sexta</name>
    <name type="common">Tobacco hawkmoth</name>
    <name type="synonym">Tobacco hornworm</name>
    <dbReference type="NCBI Taxonomy" id="7130"/>
    <lineage>
        <taxon>Eukaryota</taxon>
        <taxon>Metazoa</taxon>
        <taxon>Ecdysozoa</taxon>
        <taxon>Arthropoda</taxon>
        <taxon>Hexapoda</taxon>
        <taxon>Insecta</taxon>
        <taxon>Pterygota</taxon>
        <taxon>Neoptera</taxon>
        <taxon>Endopterygota</taxon>
        <taxon>Lepidoptera</taxon>
        <taxon>Glossata</taxon>
        <taxon>Ditrysia</taxon>
        <taxon>Bombycoidea</taxon>
        <taxon>Sphingidae</taxon>
        <taxon>Sphinginae</taxon>
        <taxon>Sphingini</taxon>
        <taxon>Manduca</taxon>
    </lineage>
</organism>
<comment type="caution">
    <text evidence="5">The sequence shown here is derived from an EMBL/GenBank/DDBJ whole genome shotgun (WGS) entry which is preliminary data.</text>
</comment>
<sequence>MLVNGYGEQYADQCSVGGHFEEAGWNVQCQLNQQWGHQSVNNVCSFGAYGPEYPGQYYRSVPYQYGVPLPYNPPKVYPRQVAYVQQPIVPNLPCHQTQQWDYNSMCFNVDGQACQYTNVVDLEDFMNNEKRKEKSRVAARCRRTKEMQIFSELTAALPAKKEEVEQLDKASVMRLAISYLRARDVVSMLPEISHYCSAPIGYSVMIYGLYHFTNKGLSNAKRIFQFGPVVPEISAFKQTNKQTLQLYIIV</sequence>
<dbReference type="Pfam" id="PF23171">
    <property type="entry name" value="bHLH_HIF1A"/>
    <property type="match status" value="1"/>
</dbReference>
<evidence type="ECO:0000256" key="3">
    <source>
        <dbReference type="ARBA" id="ARBA00023242"/>
    </source>
</evidence>
<accession>A0A922CME3</accession>
<dbReference type="AlphaFoldDB" id="A0A922CME3"/>
<evidence type="ECO:0000256" key="1">
    <source>
        <dbReference type="ARBA" id="ARBA00023015"/>
    </source>
</evidence>
<dbReference type="InterPro" id="IPR011598">
    <property type="entry name" value="bHLH_dom"/>
</dbReference>
<dbReference type="PANTHER" id="PTHR23043">
    <property type="entry name" value="HYPOXIA-INDUCIBLE FACTOR 1 ALPHA"/>
    <property type="match status" value="1"/>
</dbReference>
<protein>
    <recommendedName>
        <fullName evidence="4">BHLH domain-containing protein</fullName>
    </recommendedName>
</protein>
<evidence type="ECO:0000259" key="4">
    <source>
        <dbReference type="PROSITE" id="PS50888"/>
    </source>
</evidence>
<name>A0A922CME3_MANSE</name>
<dbReference type="GO" id="GO:0046983">
    <property type="term" value="F:protein dimerization activity"/>
    <property type="evidence" value="ECO:0007669"/>
    <property type="project" value="InterPro"/>
</dbReference>
<keyword evidence="2" id="KW-0804">Transcription</keyword>
<evidence type="ECO:0000256" key="2">
    <source>
        <dbReference type="ARBA" id="ARBA00023163"/>
    </source>
</evidence>
<dbReference type="PANTHER" id="PTHR23043:SF17">
    <property type="entry name" value="PROTEIN SIMILAR"/>
    <property type="match status" value="1"/>
</dbReference>
<evidence type="ECO:0000313" key="6">
    <source>
        <dbReference type="Proteomes" id="UP000791440"/>
    </source>
</evidence>
<proteinExistence type="predicted"/>
<keyword evidence="6" id="KW-1185">Reference proteome</keyword>
<dbReference type="GO" id="GO:0000981">
    <property type="term" value="F:DNA-binding transcription factor activity, RNA polymerase II-specific"/>
    <property type="evidence" value="ECO:0007669"/>
    <property type="project" value="TreeGrafter"/>
</dbReference>
<dbReference type="Proteomes" id="UP000791440">
    <property type="component" value="Unassembled WGS sequence"/>
</dbReference>
<dbReference type="GO" id="GO:0000977">
    <property type="term" value="F:RNA polymerase II transcription regulatory region sequence-specific DNA binding"/>
    <property type="evidence" value="ECO:0007669"/>
    <property type="project" value="TreeGrafter"/>
</dbReference>
<dbReference type="EMBL" id="JH668403">
    <property type="protein sequence ID" value="KAG6451264.1"/>
    <property type="molecule type" value="Genomic_DNA"/>
</dbReference>
<evidence type="ECO:0000313" key="5">
    <source>
        <dbReference type="EMBL" id="KAG6451264.1"/>
    </source>
</evidence>
<gene>
    <name evidence="5" type="ORF">O3G_MSEX007035</name>
</gene>
<dbReference type="PROSITE" id="PS50888">
    <property type="entry name" value="BHLH"/>
    <property type="match status" value="1"/>
</dbReference>
<dbReference type="GO" id="GO:0010557">
    <property type="term" value="P:positive regulation of macromolecule biosynthetic process"/>
    <property type="evidence" value="ECO:0007669"/>
    <property type="project" value="UniProtKB-ARBA"/>
</dbReference>